<dbReference type="PROSITE" id="PS50125">
    <property type="entry name" value="GUANYLATE_CYCLASE_2"/>
    <property type="match status" value="1"/>
</dbReference>
<gene>
    <name evidence="2" type="ORF">HMH01_00915</name>
</gene>
<comment type="caution">
    <text evidence="2">The sequence shown here is derived from an EMBL/GenBank/DDBJ whole genome shotgun (WGS) entry which is preliminary data.</text>
</comment>
<dbReference type="GO" id="GO:0035556">
    <property type="term" value="P:intracellular signal transduction"/>
    <property type="evidence" value="ECO:0007669"/>
    <property type="project" value="InterPro"/>
</dbReference>
<keyword evidence="3" id="KW-1185">Reference proteome</keyword>
<name>A0A849KY79_9RHOB</name>
<dbReference type="InterPro" id="IPR011990">
    <property type="entry name" value="TPR-like_helical_dom_sf"/>
</dbReference>
<reference evidence="2 3" key="1">
    <citation type="submission" date="2020-05" db="EMBL/GenBank/DDBJ databases">
        <title>Gimesia benthica sp. nov., a novel planctomycete isolated from a deep-sea water sample of the Northwest Indian Ocean.</title>
        <authorList>
            <person name="Wang J."/>
            <person name="Ruan C."/>
            <person name="Song L."/>
            <person name="Zhu Y."/>
            <person name="Li A."/>
            <person name="Zheng X."/>
            <person name="Wang L."/>
            <person name="Lu Z."/>
            <person name="Huang Y."/>
            <person name="Du W."/>
            <person name="Zhou Y."/>
            <person name="Huang L."/>
            <person name="Dai X."/>
        </authorList>
    </citation>
    <scope>NUCLEOTIDE SEQUENCE [LARGE SCALE GENOMIC DNA]</scope>
    <source>
        <strain evidence="2 3">YYQ-30</strain>
    </source>
</reference>
<dbReference type="Pfam" id="PF14559">
    <property type="entry name" value="TPR_19"/>
    <property type="match status" value="1"/>
</dbReference>
<evidence type="ECO:0000313" key="3">
    <source>
        <dbReference type="Proteomes" id="UP000572377"/>
    </source>
</evidence>
<dbReference type="Proteomes" id="UP000572377">
    <property type="component" value="Unassembled WGS sequence"/>
</dbReference>
<sequence length="587" mass="64687">MIEAPSQGWFLSLRRSVMVVDLVESVRLIEADQIGTITRWREVVAHAEAALAATGAGRMVKSLGDGMLLDLEGVEPALAVAFALLDKTAQLNRDLPPQRQMHLRIGLQTGDLMVDRHDVYGHDVNVAARLAALGDPGDVVVSALVRDEIVHGIHADIEDLGECFLKHVREPVRAYRLSPPGQGVARPRVRGATETLLPTIAVIPLAGATGALGQVMAEEMIRAFGQSPHLNVISRLSTAPFARLDRPLEEIGRLLGASHVLTGRVTEDAGILEVTLELTELRSRQVMWSDRFRDRAANILIGEQEMFARIAEAVGKAILSRELQRARNLPVRTLESYTLMLAAVNAMYRLSQSDFNHAEQMLTATMERNPRHSVPLAWMGNWHVLKVQQGWTDDPAREQRIASDRTARALDLNPDCEHALTIDGLVQTNLSKDFEGADTRYRMALGFNPNNALANLLKGVMHAFRDEGDEAVRLSEMAQAKSPFDPQQYYFDCLTAAAYIAAGRPAEALPYAERSLKANSTHTSTLRTLAIAQWQTGDHEAARATLGRMMALEPGLTVSKWTRQNPAAKYVMGRRIAEILREAGMPE</sequence>
<dbReference type="InterPro" id="IPR029787">
    <property type="entry name" value="Nucleotide_cyclase"/>
</dbReference>
<dbReference type="RefSeq" id="WP_171321584.1">
    <property type="nucleotide sequence ID" value="NZ_JABFBC010000001.1"/>
</dbReference>
<dbReference type="GO" id="GO:0009190">
    <property type="term" value="P:cyclic nucleotide biosynthetic process"/>
    <property type="evidence" value="ECO:0007669"/>
    <property type="project" value="InterPro"/>
</dbReference>
<dbReference type="SUPFAM" id="SSF48452">
    <property type="entry name" value="TPR-like"/>
    <property type="match status" value="1"/>
</dbReference>
<protein>
    <submittedName>
        <fullName evidence="2">Tetratricopeptide repeat protein</fullName>
    </submittedName>
</protein>
<proteinExistence type="predicted"/>
<organism evidence="2 3">
    <name type="scientific">Halovulum dunhuangense</name>
    <dbReference type="NCBI Taxonomy" id="1505036"/>
    <lineage>
        <taxon>Bacteria</taxon>
        <taxon>Pseudomonadati</taxon>
        <taxon>Pseudomonadota</taxon>
        <taxon>Alphaproteobacteria</taxon>
        <taxon>Rhodobacterales</taxon>
        <taxon>Paracoccaceae</taxon>
        <taxon>Halovulum</taxon>
    </lineage>
</organism>
<evidence type="ECO:0000313" key="2">
    <source>
        <dbReference type="EMBL" id="NNU78986.1"/>
    </source>
</evidence>
<dbReference type="AlphaFoldDB" id="A0A849KY79"/>
<dbReference type="EMBL" id="JABFBC010000001">
    <property type="protein sequence ID" value="NNU78986.1"/>
    <property type="molecule type" value="Genomic_DNA"/>
</dbReference>
<dbReference type="CDD" id="cd07302">
    <property type="entry name" value="CHD"/>
    <property type="match status" value="1"/>
</dbReference>
<dbReference type="Gene3D" id="1.25.40.10">
    <property type="entry name" value="Tetratricopeptide repeat domain"/>
    <property type="match status" value="1"/>
</dbReference>
<feature type="domain" description="Guanylate cyclase" evidence="1">
    <location>
        <begin position="16"/>
        <end position="131"/>
    </location>
</feature>
<dbReference type="InterPro" id="IPR001054">
    <property type="entry name" value="A/G_cyclase"/>
</dbReference>
<dbReference type="SUPFAM" id="SSF55073">
    <property type="entry name" value="Nucleotide cyclase"/>
    <property type="match status" value="1"/>
</dbReference>
<dbReference type="Gene3D" id="3.30.70.1230">
    <property type="entry name" value="Nucleotide cyclase"/>
    <property type="match status" value="1"/>
</dbReference>
<evidence type="ECO:0000259" key="1">
    <source>
        <dbReference type="PROSITE" id="PS50125"/>
    </source>
</evidence>
<dbReference type="Pfam" id="PF00211">
    <property type="entry name" value="Guanylate_cyc"/>
    <property type="match status" value="1"/>
</dbReference>
<dbReference type="GO" id="GO:0004016">
    <property type="term" value="F:adenylate cyclase activity"/>
    <property type="evidence" value="ECO:0007669"/>
    <property type="project" value="UniProtKB-ARBA"/>
</dbReference>
<accession>A0A849KY79</accession>